<dbReference type="Proteomes" id="UP000297597">
    <property type="component" value="Unassembled WGS sequence"/>
</dbReference>
<keyword evidence="3" id="KW-0472">Membrane</keyword>
<evidence type="ECO:0000313" key="5">
    <source>
        <dbReference type="EMBL" id="TEB09737.1"/>
    </source>
</evidence>
<comment type="caution">
    <text evidence="5">The sequence shown here is derived from an EMBL/GenBank/DDBJ whole genome shotgun (WGS) entry which is preliminary data.</text>
</comment>
<dbReference type="PANTHER" id="PTHR33392">
    <property type="entry name" value="POLYISOPRENYL-TEICHOIC ACID--PEPTIDOGLYCAN TEICHOIC ACID TRANSFERASE TAGU"/>
    <property type="match status" value="1"/>
</dbReference>
<dbReference type="InterPro" id="IPR050922">
    <property type="entry name" value="LytR/CpsA/Psr_CW_biosynth"/>
</dbReference>
<dbReference type="EMBL" id="QFFZ01000039">
    <property type="protein sequence ID" value="TEB09737.1"/>
    <property type="molecule type" value="Genomic_DNA"/>
</dbReference>
<evidence type="ECO:0000256" key="3">
    <source>
        <dbReference type="SAM" id="Phobius"/>
    </source>
</evidence>
<proteinExistence type="inferred from homology"/>
<dbReference type="PANTHER" id="PTHR33392:SF6">
    <property type="entry name" value="POLYISOPRENYL-TEICHOIC ACID--PEPTIDOGLYCAN TEICHOIC ACID TRANSFERASE TAGU"/>
    <property type="match status" value="1"/>
</dbReference>
<reference evidence="5 6" key="1">
    <citation type="journal article" date="2018" name="Environ. Microbiol.">
        <title>Novel energy conservation strategies and behaviour of Pelotomaculum schinkii driving syntrophic propionate catabolism.</title>
        <authorList>
            <person name="Hidalgo-Ahumada C.A.P."/>
            <person name="Nobu M.K."/>
            <person name="Narihiro T."/>
            <person name="Tamaki H."/>
            <person name="Liu W.T."/>
            <person name="Kamagata Y."/>
            <person name="Stams A.J.M."/>
            <person name="Imachi H."/>
            <person name="Sousa D.Z."/>
        </authorList>
    </citation>
    <scope>NUCLEOTIDE SEQUENCE [LARGE SCALE GENOMIC DNA]</scope>
    <source>
        <strain evidence="5 6">MGP</strain>
    </source>
</reference>
<feature type="compositionally biased region" description="Gly residues" evidence="2">
    <location>
        <begin position="365"/>
        <end position="374"/>
    </location>
</feature>
<dbReference type="Gene3D" id="3.40.630.190">
    <property type="entry name" value="LCP protein"/>
    <property type="match status" value="1"/>
</dbReference>
<name>A0A4Y7RN67_9FIRM</name>
<evidence type="ECO:0000256" key="2">
    <source>
        <dbReference type="SAM" id="MobiDB-lite"/>
    </source>
</evidence>
<protein>
    <submittedName>
        <fullName evidence="5">Regulatory protein MsrR</fullName>
    </submittedName>
</protein>
<evidence type="ECO:0000256" key="1">
    <source>
        <dbReference type="ARBA" id="ARBA00006068"/>
    </source>
</evidence>
<feature type="domain" description="Cell envelope-related transcriptional attenuator" evidence="4">
    <location>
        <begin position="69"/>
        <end position="218"/>
    </location>
</feature>
<keyword evidence="3" id="KW-1133">Transmembrane helix</keyword>
<dbReference type="NCBIfam" id="TIGR00350">
    <property type="entry name" value="lytR_cpsA_psr"/>
    <property type="match status" value="1"/>
</dbReference>
<sequence length="421" mass="44487">MTRTRRKLKRKTPLIICGVLLLVFVAGGIIMTCFPEAVPDTITTPGTEGKRLNVLLLGIDARQGETMARTDTMILASYDPKTKQVSLLSIPRDTRVAIPGHGMDKINSASIYGGPDLSMKVVSSLLGIQVKYYVLTNFSGFKDIVDALGGVTLDVEQNMYHEDETDGGVYQISLSKGVQRLNGDKALQYVRYRDYALGDIDRTKHQQKFLMALGKEMLQPSTITKLPKLIPEINKYVKTNLGVSDMVKMASAMKNNENYNMLAQTLPGRPVDIDGVSYWGVDPAEAKQTLAKLFSGEAATEVVLNTPLTGQYAAPQTTSTQSTSEEDKEGTPAAGKQQAGSKTQQGQSGSSKTTTTKPGQTTGNSSGGTSGSGGATVIITPIEPGGSGTGTATGKTPSGSKTSPDTGTGKTGTSDTSGATI</sequence>
<dbReference type="OrthoDB" id="9782542at2"/>
<dbReference type="AlphaFoldDB" id="A0A4Y7RN67"/>
<feature type="compositionally biased region" description="Low complexity" evidence="2">
    <location>
        <begin position="333"/>
        <end position="364"/>
    </location>
</feature>
<organism evidence="5 6">
    <name type="scientific">Pelotomaculum propionicicum</name>
    <dbReference type="NCBI Taxonomy" id="258475"/>
    <lineage>
        <taxon>Bacteria</taxon>
        <taxon>Bacillati</taxon>
        <taxon>Bacillota</taxon>
        <taxon>Clostridia</taxon>
        <taxon>Eubacteriales</taxon>
        <taxon>Desulfotomaculaceae</taxon>
        <taxon>Pelotomaculum</taxon>
    </lineage>
</organism>
<dbReference type="Pfam" id="PF03816">
    <property type="entry name" value="LytR_cpsA_psr"/>
    <property type="match status" value="1"/>
</dbReference>
<evidence type="ECO:0000259" key="4">
    <source>
        <dbReference type="Pfam" id="PF03816"/>
    </source>
</evidence>
<comment type="similarity">
    <text evidence="1">Belongs to the LytR/CpsA/Psr (LCP) family.</text>
</comment>
<feature type="compositionally biased region" description="Low complexity" evidence="2">
    <location>
        <begin position="392"/>
        <end position="421"/>
    </location>
</feature>
<gene>
    <name evidence="5" type="primary">msrR</name>
    <name evidence="5" type="ORF">Pmgp_02914</name>
</gene>
<keyword evidence="3" id="KW-0812">Transmembrane</keyword>
<keyword evidence="6" id="KW-1185">Reference proteome</keyword>
<dbReference type="RefSeq" id="WP_134214697.1">
    <property type="nucleotide sequence ID" value="NZ_QFFZ01000039.1"/>
</dbReference>
<feature type="transmembrane region" description="Helical" evidence="3">
    <location>
        <begin position="12"/>
        <end position="31"/>
    </location>
</feature>
<accession>A0A4Y7RN67</accession>
<evidence type="ECO:0000313" key="6">
    <source>
        <dbReference type="Proteomes" id="UP000297597"/>
    </source>
</evidence>
<feature type="region of interest" description="Disordered" evidence="2">
    <location>
        <begin position="310"/>
        <end position="421"/>
    </location>
</feature>
<dbReference type="InterPro" id="IPR004474">
    <property type="entry name" value="LytR_CpsA_psr"/>
</dbReference>